<accession>A0A4P9ZGR4</accession>
<dbReference type="InterPro" id="IPR008401">
    <property type="entry name" value="Apc13"/>
</dbReference>
<gene>
    <name evidence="7" type="ORF">METBISCDRAFT_22326</name>
</gene>
<keyword evidence="4" id="KW-0833">Ubl conjugation pathway</keyword>
<protein>
    <submittedName>
        <fullName evidence="7">Uncharacterized protein</fullName>
    </submittedName>
</protein>
<sequence length="207" mass="23521">MLDSHYSYVHFSHANQAAFMEQWTDYKIAPNDIDTTRLFEVTASTFPLLNEEDDESLPPHASVFGAKVYRNRNMLQKKAWADANLDVLRPNATVKKPPDLQILRLLHCSQTGDLGVSLNDFLSNGYNAEPDAPADDLADYVSNDDIWLNTTSEYLANHTFNNMKMRSTSSTFQHGSSYTPQSGSQTPRMPRRRPSQEKFQTPMNSIR</sequence>
<evidence type="ECO:0000256" key="4">
    <source>
        <dbReference type="ARBA" id="ARBA00022786"/>
    </source>
</evidence>
<proteinExistence type="inferred from homology"/>
<reference evidence="8" key="1">
    <citation type="journal article" date="2018" name="Nat. Microbiol.">
        <title>Leveraging single-cell genomics to expand the fungal tree of life.</title>
        <authorList>
            <person name="Ahrendt S.R."/>
            <person name="Quandt C.A."/>
            <person name="Ciobanu D."/>
            <person name="Clum A."/>
            <person name="Salamov A."/>
            <person name="Andreopoulos B."/>
            <person name="Cheng J.F."/>
            <person name="Woyke T."/>
            <person name="Pelin A."/>
            <person name="Henrissat B."/>
            <person name="Reynolds N.K."/>
            <person name="Benny G.L."/>
            <person name="Smith M.E."/>
            <person name="James T.Y."/>
            <person name="Grigoriev I.V."/>
        </authorList>
    </citation>
    <scope>NUCLEOTIDE SEQUENCE [LARGE SCALE GENOMIC DNA]</scope>
    <source>
        <strain evidence="8">Baker2002</strain>
    </source>
</reference>
<feature type="compositionally biased region" description="Polar residues" evidence="6">
    <location>
        <begin position="197"/>
        <end position="207"/>
    </location>
</feature>
<evidence type="ECO:0000256" key="3">
    <source>
        <dbReference type="ARBA" id="ARBA00022776"/>
    </source>
</evidence>
<feature type="compositionally biased region" description="Polar residues" evidence="6">
    <location>
        <begin position="168"/>
        <end position="187"/>
    </location>
</feature>
<keyword evidence="5" id="KW-0131">Cell cycle</keyword>
<evidence type="ECO:0000256" key="2">
    <source>
        <dbReference type="ARBA" id="ARBA00022618"/>
    </source>
</evidence>
<evidence type="ECO:0000313" key="7">
    <source>
        <dbReference type="EMBL" id="RKP31441.1"/>
    </source>
</evidence>
<keyword evidence="2" id="KW-0132">Cell division</keyword>
<dbReference type="Proteomes" id="UP000268321">
    <property type="component" value="Unassembled WGS sequence"/>
</dbReference>
<keyword evidence="3" id="KW-0498">Mitosis</keyword>
<keyword evidence="8" id="KW-1185">Reference proteome</keyword>
<evidence type="ECO:0000256" key="1">
    <source>
        <dbReference type="ARBA" id="ARBA00006940"/>
    </source>
</evidence>
<dbReference type="EMBL" id="ML004441">
    <property type="protein sequence ID" value="RKP31441.1"/>
    <property type="molecule type" value="Genomic_DNA"/>
</dbReference>
<dbReference type="GO" id="GO:0051301">
    <property type="term" value="P:cell division"/>
    <property type="evidence" value="ECO:0007669"/>
    <property type="project" value="UniProtKB-KW"/>
</dbReference>
<name>A0A4P9ZGR4_9ASCO</name>
<organism evidence="7 8">
    <name type="scientific">Metschnikowia bicuspidata</name>
    <dbReference type="NCBI Taxonomy" id="27322"/>
    <lineage>
        <taxon>Eukaryota</taxon>
        <taxon>Fungi</taxon>
        <taxon>Dikarya</taxon>
        <taxon>Ascomycota</taxon>
        <taxon>Saccharomycotina</taxon>
        <taxon>Pichiomycetes</taxon>
        <taxon>Metschnikowiaceae</taxon>
        <taxon>Metschnikowia</taxon>
    </lineage>
</organism>
<dbReference type="Pfam" id="PF05839">
    <property type="entry name" value="Apc13p"/>
    <property type="match status" value="1"/>
</dbReference>
<dbReference type="OrthoDB" id="4023481at2759"/>
<dbReference type="GO" id="GO:0005680">
    <property type="term" value="C:anaphase-promoting complex"/>
    <property type="evidence" value="ECO:0007669"/>
    <property type="project" value="InterPro"/>
</dbReference>
<evidence type="ECO:0000313" key="8">
    <source>
        <dbReference type="Proteomes" id="UP000268321"/>
    </source>
</evidence>
<feature type="region of interest" description="Disordered" evidence="6">
    <location>
        <begin position="168"/>
        <end position="207"/>
    </location>
</feature>
<comment type="similarity">
    <text evidence="1">Belongs to the APC13 family.</text>
</comment>
<evidence type="ECO:0000256" key="6">
    <source>
        <dbReference type="SAM" id="MobiDB-lite"/>
    </source>
</evidence>
<evidence type="ECO:0000256" key="5">
    <source>
        <dbReference type="ARBA" id="ARBA00023306"/>
    </source>
</evidence>
<dbReference type="AlphaFoldDB" id="A0A4P9ZGR4"/>